<gene>
    <name evidence="1" type="ORF">M422DRAFT_147172</name>
</gene>
<reference evidence="1 2" key="1">
    <citation type="submission" date="2014-06" db="EMBL/GenBank/DDBJ databases">
        <title>Evolutionary Origins and Diversification of the Mycorrhizal Mutualists.</title>
        <authorList>
            <consortium name="DOE Joint Genome Institute"/>
            <consortium name="Mycorrhizal Genomics Consortium"/>
            <person name="Kohler A."/>
            <person name="Kuo A."/>
            <person name="Nagy L.G."/>
            <person name="Floudas D."/>
            <person name="Copeland A."/>
            <person name="Barry K.W."/>
            <person name="Cichocki N."/>
            <person name="Veneault-Fourrey C."/>
            <person name="LaButti K."/>
            <person name="Lindquist E.A."/>
            <person name="Lipzen A."/>
            <person name="Lundell T."/>
            <person name="Morin E."/>
            <person name="Murat C."/>
            <person name="Riley R."/>
            <person name="Ohm R."/>
            <person name="Sun H."/>
            <person name="Tunlid A."/>
            <person name="Henrissat B."/>
            <person name="Grigoriev I.V."/>
            <person name="Hibbett D.S."/>
            <person name="Martin F."/>
        </authorList>
    </citation>
    <scope>NUCLEOTIDE SEQUENCE [LARGE SCALE GENOMIC DNA]</scope>
    <source>
        <strain evidence="1 2">SS14</strain>
    </source>
</reference>
<dbReference type="Proteomes" id="UP000054279">
    <property type="component" value="Unassembled WGS sequence"/>
</dbReference>
<evidence type="ECO:0000313" key="2">
    <source>
        <dbReference type="Proteomes" id="UP000054279"/>
    </source>
</evidence>
<proteinExistence type="predicted"/>
<evidence type="ECO:0000313" key="1">
    <source>
        <dbReference type="EMBL" id="KIJ28545.1"/>
    </source>
</evidence>
<evidence type="ECO:0008006" key="3">
    <source>
        <dbReference type="Google" id="ProtNLM"/>
    </source>
</evidence>
<feature type="non-terminal residue" evidence="1">
    <location>
        <position position="1"/>
    </location>
</feature>
<name>A0A0C9UTP7_SPHS4</name>
<organism evidence="1 2">
    <name type="scientific">Sphaerobolus stellatus (strain SS14)</name>
    <dbReference type="NCBI Taxonomy" id="990650"/>
    <lineage>
        <taxon>Eukaryota</taxon>
        <taxon>Fungi</taxon>
        <taxon>Dikarya</taxon>
        <taxon>Basidiomycota</taxon>
        <taxon>Agaricomycotina</taxon>
        <taxon>Agaricomycetes</taxon>
        <taxon>Phallomycetidae</taxon>
        <taxon>Geastrales</taxon>
        <taxon>Sphaerobolaceae</taxon>
        <taxon>Sphaerobolus</taxon>
    </lineage>
</organism>
<accession>A0A0C9UTP7</accession>
<sequence>ISDRLPVILKIIWRASHPKEADLTLCLSSPPFGLDPQNHSVPILDMLRIPGYEELDLLVMPLLHSFDDPPMKTVGVFVGFAIQIFKGMWFLHQHHVVHQ</sequence>
<dbReference type="AlphaFoldDB" id="A0A0C9UTP7"/>
<protein>
    <recommendedName>
        <fullName evidence="3">Protein kinase domain-containing protein</fullName>
    </recommendedName>
</protein>
<feature type="non-terminal residue" evidence="1">
    <location>
        <position position="99"/>
    </location>
</feature>
<dbReference type="OrthoDB" id="5987198at2759"/>
<keyword evidence="2" id="KW-1185">Reference proteome</keyword>
<dbReference type="HOGENOM" id="CLU_2326479_0_0_1"/>
<dbReference type="EMBL" id="KN837303">
    <property type="protein sequence ID" value="KIJ28545.1"/>
    <property type="molecule type" value="Genomic_DNA"/>
</dbReference>